<gene>
    <name evidence="1" type="ORF">OXYTRIMIC_327</name>
</gene>
<dbReference type="Proteomes" id="UP000053232">
    <property type="component" value="Unassembled WGS sequence"/>
</dbReference>
<proteinExistence type="predicted"/>
<keyword evidence="2" id="KW-1185">Reference proteome</keyword>
<accession>A0A073HZP0</accession>
<protein>
    <submittedName>
        <fullName evidence="1">Uncharacterized protein</fullName>
    </submittedName>
</protein>
<name>A0A073HZP0_9SPIT</name>
<comment type="caution">
    <text evidence="1">The sequence shown here is derived from an EMBL/GenBank/DDBJ whole genome shotgun (WGS) entry which is preliminary data.</text>
</comment>
<sequence>MEPGKQPTNERSRLPVYNEDRWKTEKRRAQQTLESALKIQNQTPKFDIPTPKCLVRIQQIQKYKQILFQSENSRQLEFYQPLRETKGWVRMNKRFAEKQRSKRREQIISKKGSQMQRQLNQKFACQMQENQTLN</sequence>
<evidence type="ECO:0000313" key="1">
    <source>
        <dbReference type="EMBL" id="KEJ82715.1"/>
    </source>
</evidence>
<reference evidence="2" key="1">
    <citation type="journal article" date="2014" name="Cell">
        <title>The Architecture of a Scrambled Genome Reveals Massive Levels of Genomic Rearrangement during Development.</title>
        <authorList>
            <person name="Chen X."/>
            <person name="Bracht J.R."/>
            <person name="Goldman A.D."/>
            <person name="Dolzhenko E."/>
            <person name="Clay D.M."/>
            <person name="Swart E.C."/>
            <person name="Perlman D.H."/>
            <person name="Doak T.G."/>
            <person name="Stuart A."/>
            <person name="Amemiya C.T."/>
            <person name="Sebra R.P."/>
            <person name="Landweber L.F."/>
        </authorList>
    </citation>
    <scope>NUCLEOTIDE SEQUENCE [LARGE SCALE GENOMIC DNA]</scope>
    <source>
        <strain evidence="2">JRB310</strain>
    </source>
</reference>
<organism evidence="1 2">
    <name type="scientific">Oxytricha trifallax</name>
    <dbReference type="NCBI Taxonomy" id="1172189"/>
    <lineage>
        <taxon>Eukaryota</taxon>
        <taxon>Sar</taxon>
        <taxon>Alveolata</taxon>
        <taxon>Ciliophora</taxon>
        <taxon>Intramacronucleata</taxon>
        <taxon>Spirotrichea</taxon>
        <taxon>Stichotrichia</taxon>
        <taxon>Sporadotrichida</taxon>
        <taxon>Oxytrichidae</taxon>
        <taxon>Oxytrichinae</taxon>
        <taxon>Oxytricha</taxon>
    </lineage>
</organism>
<evidence type="ECO:0000313" key="2">
    <source>
        <dbReference type="Proteomes" id="UP000053232"/>
    </source>
</evidence>
<dbReference type="EMBL" id="ARYC01005847">
    <property type="protein sequence ID" value="KEJ82715.1"/>
    <property type="molecule type" value="Genomic_DNA"/>
</dbReference>
<dbReference type="AlphaFoldDB" id="A0A073HZP0"/>